<dbReference type="Gene3D" id="3.50.30.30">
    <property type="match status" value="1"/>
</dbReference>
<evidence type="ECO:0000313" key="5">
    <source>
        <dbReference type="Proteomes" id="UP000541444"/>
    </source>
</evidence>
<dbReference type="GO" id="GO:0004252">
    <property type="term" value="F:serine-type endopeptidase activity"/>
    <property type="evidence" value="ECO:0007669"/>
    <property type="project" value="InterPro"/>
</dbReference>
<evidence type="ECO:0000313" key="4">
    <source>
        <dbReference type="EMBL" id="KAF6151557.1"/>
    </source>
</evidence>
<dbReference type="PANTHER" id="PTHR10795">
    <property type="entry name" value="PROPROTEIN CONVERTASE SUBTILISIN/KEXIN"/>
    <property type="match status" value="1"/>
</dbReference>
<dbReference type="InterPro" id="IPR037045">
    <property type="entry name" value="S8pro/Inhibitor_I9_sf"/>
</dbReference>
<sequence>MEKSVMPKAFSSHCHWYSAILDSLKTDSDKVSTSVPPKLLYTCNHAIHKFSVVLSPKELEALKKTLRVWPESNSFRDDGMGEIPRRWKGTCKLDIQFKSLMSNRKLIGVRYFNKGVLAQDPNISFFYNLPRDETGGIVPCTRLAVYKVTWSRKGSLTSDVIASMDQALANGVDIISMSMIFLGALIYENQISIVSFAAMEKGVLVSSSARNRGSNLMTVAGNPWSLTVGVSTIERQLAGTLTLGNGKTNIR</sequence>
<comment type="caution">
    <text evidence="4">The sequence shown here is derived from an EMBL/GenBank/DDBJ whole genome shotgun (WGS) entry which is preliminary data.</text>
</comment>
<protein>
    <recommendedName>
        <fullName evidence="3">Inhibitor I9 domain-containing protein</fullName>
    </recommendedName>
</protein>
<evidence type="ECO:0000256" key="1">
    <source>
        <dbReference type="ARBA" id="ARBA00011073"/>
    </source>
</evidence>
<dbReference type="InterPro" id="IPR045051">
    <property type="entry name" value="SBT"/>
</dbReference>
<dbReference type="SUPFAM" id="SSF52743">
    <property type="entry name" value="Subtilisin-like"/>
    <property type="match status" value="1"/>
</dbReference>
<dbReference type="Pfam" id="PF05922">
    <property type="entry name" value="Inhibitor_I9"/>
    <property type="match status" value="1"/>
</dbReference>
<accession>A0A7J7M9J3</accession>
<dbReference type="AlphaFoldDB" id="A0A7J7M9J3"/>
<evidence type="ECO:0000256" key="2">
    <source>
        <dbReference type="ARBA" id="ARBA00022729"/>
    </source>
</evidence>
<dbReference type="Proteomes" id="UP000541444">
    <property type="component" value="Unassembled WGS sequence"/>
</dbReference>
<dbReference type="EMBL" id="JACGCM010001686">
    <property type="protein sequence ID" value="KAF6151557.1"/>
    <property type="molecule type" value="Genomic_DNA"/>
</dbReference>
<organism evidence="4 5">
    <name type="scientific">Kingdonia uniflora</name>
    <dbReference type="NCBI Taxonomy" id="39325"/>
    <lineage>
        <taxon>Eukaryota</taxon>
        <taxon>Viridiplantae</taxon>
        <taxon>Streptophyta</taxon>
        <taxon>Embryophyta</taxon>
        <taxon>Tracheophyta</taxon>
        <taxon>Spermatophyta</taxon>
        <taxon>Magnoliopsida</taxon>
        <taxon>Ranunculales</taxon>
        <taxon>Circaeasteraceae</taxon>
        <taxon>Kingdonia</taxon>
    </lineage>
</organism>
<dbReference type="OrthoDB" id="4803627at2759"/>
<comment type="similarity">
    <text evidence="1">Belongs to the peptidase S8 family.</text>
</comment>
<dbReference type="Gene3D" id="3.30.70.80">
    <property type="entry name" value="Peptidase S8 propeptide/proteinase inhibitor I9"/>
    <property type="match status" value="1"/>
</dbReference>
<name>A0A7J7M9J3_9MAGN</name>
<proteinExistence type="inferred from homology"/>
<keyword evidence="2" id="KW-0732">Signal</keyword>
<keyword evidence="5" id="KW-1185">Reference proteome</keyword>
<dbReference type="GO" id="GO:0006508">
    <property type="term" value="P:proteolysis"/>
    <property type="evidence" value="ECO:0007669"/>
    <property type="project" value="InterPro"/>
</dbReference>
<evidence type="ECO:0000259" key="3">
    <source>
        <dbReference type="Pfam" id="PF05922"/>
    </source>
</evidence>
<dbReference type="InterPro" id="IPR036852">
    <property type="entry name" value="Peptidase_S8/S53_dom_sf"/>
</dbReference>
<dbReference type="InterPro" id="IPR010259">
    <property type="entry name" value="S8pro/Inhibitor_I9"/>
</dbReference>
<gene>
    <name evidence="4" type="ORF">GIB67_021743</name>
</gene>
<feature type="domain" description="Inhibitor I9" evidence="3">
    <location>
        <begin position="5"/>
        <end position="65"/>
    </location>
</feature>
<dbReference type="Gene3D" id="3.40.50.200">
    <property type="entry name" value="Peptidase S8/S53 domain"/>
    <property type="match status" value="1"/>
</dbReference>
<reference evidence="4 5" key="1">
    <citation type="journal article" date="2020" name="IScience">
        <title>Genome Sequencing of the Endangered Kingdonia uniflora (Circaeasteraceae, Ranunculales) Reveals Potential Mechanisms of Evolutionary Specialization.</title>
        <authorList>
            <person name="Sun Y."/>
            <person name="Deng T."/>
            <person name="Zhang A."/>
            <person name="Moore M.J."/>
            <person name="Landis J.B."/>
            <person name="Lin N."/>
            <person name="Zhang H."/>
            <person name="Zhang X."/>
            <person name="Huang J."/>
            <person name="Zhang X."/>
            <person name="Sun H."/>
            <person name="Wang H."/>
        </authorList>
    </citation>
    <scope>NUCLEOTIDE SEQUENCE [LARGE SCALE GENOMIC DNA]</scope>
    <source>
        <strain evidence="4">TB1705</strain>
        <tissue evidence="4">Leaf</tissue>
    </source>
</reference>